<dbReference type="GeneID" id="92377233"/>
<dbReference type="InterPro" id="IPR037185">
    <property type="entry name" value="EmrE-like"/>
</dbReference>
<feature type="transmembrane region" description="Helical" evidence="8">
    <location>
        <begin position="375"/>
        <end position="394"/>
    </location>
</feature>
<dbReference type="Proteomes" id="UP000195570">
    <property type="component" value="Unassembled WGS sequence"/>
</dbReference>
<dbReference type="PANTHER" id="PTHR23051">
    <property type="entry name" value="SOLUTE CARRIER FAMILY 35, MEMBER F5"/>
    <property type="match status" value="1"/>
</dbReference>
<dbReference type="EMBL" id="CZPT02001702">
    <property type="protein sequence ID" value="SCU71712.1"/>
    <property type="molecule type" value="Genomic_DNA"/>
</dbReference>
<dbReference type="Pfam" id="PF06027">
    <property type="entry name" value="SLC35F"/>
    <property type="match status" value="1"/>
</dbReference>
<dbReference type="AlphaFoldDB" id="A0A1G4IH13"/>
<comment type="subcellular location">
    <subcellularLocation>
        <location evidence="1">Membrane</location>
        <topology evidence="1">Multi-pass membrane protein</topology>
    </subcellularLocation>
</comment>
<keyword evidence="4 8" id="KW-0812">Transmembrane</keyword>
<dbReference type="RefSeq" id="XP_067082322.1">
    <property type="nucleotide sequence ID" value="XM_067226221.1"/>
</dbReference>
<evidence type="ECO:0000313" key="9">
    <source>
        <dbReference type="EMBL" id="SCU71712.1"/>
    </source>
</evidence>
<keyword evidence="3" id="KW-0813">Transport</keyword>
<evidence type="ECO:0000256" key="1">
    <source>
        <dbReference type="ARBA" id="ARBA00004141"/>
    </source>
</evidence>
<feature type="transmembrane region" description="Helical" evidence="8">
    <location>
        <begin position="47"/>
        <end position="72"/>
    </location>
</feature>
<evidence type="ECO:0000256" key="7">
    <source>
        <dbReference type="SAM" id="MobiDB-lite"/>
    </source>
</evidence>
<feature type="transmembrane region" description="Helical" evidence="8">
    <location>
        <begin position="195"/>
        <end position="215"/>
    </location>
</feature>
<dbReference type="InterPro" id="IPR009262">
    <property type="entry name" value="SLC35_F1/F2/F6"/>
</dbReference>
<reference evidence="9" key="1">
    <citation type="submission" date="2016-09" db="EMBL/GenBank/DDBJ databases">
        <authorList>
            <person name="Hebert L."/>
            <person name="Moumen B."/>
        </authorList>
    </citation>
    <scope>NUCLEOTIDE SEQUENCE [LARGE SCALE GENOMIC DNA]</scope>
    <source>
        <strain evidence="9">OVI</strain>
    </source>
</reference>
<accession>A0A1G4IH13</accession>
<feature type="transmembrane region" description="Helical" evidence="8">
    <location>
        <begin position="342"/>
        <end position="363"/>
    </location>
</feature>
<feature type="transmembrane region" description="Helical" evidence="8">
    <location>
        <begin position="84"/>
        <end position="104"/>
    </location>
</feature>
<keyword evidence="10" id="KW-1185">Reference proteome</keyword>
<dbReference type="VEuPathDB" id="TriTrypDB:TEOVI_000329300"/>
<evidence type="ECO:0000256" key="4">
    <source>
        <dbReference type="ARBA" id="ARBA00022692"/>
    </source>
</evidence>
<dbReference type="PANTHER" id="PTHR23051:SF0">
    <property type="entry name" value="SOLUTE CARRIER FAMILY 35 MEMBER F5"/>
    <property type="match status" value="1"/>
</dbReference>
<proteinExistence type="inferred from homology"/>
<keyword evidence="6 8" id="KW-0472">Membrane</keyword>
<dbReference type="GO" id="GO:0016020">
    <property type="term" value="C:membrane"/>
    <property type="evidence" value="ECO:0007669"/>
    <property type="project" value="UniProtKB-SubCell"/>
</dbReference>
<evidence type="ECO:0000256" key="8">
    <source>
        <dbReference type="SAM" id="Phobius"/>
    </source>
</evidence>
<feature type="transmembrane region" description="Helical" evidence="8">
    <location>
        <begin position="220"/>
        <end position="239"/>
    </location>
</feature>
<comment type="caution">
    <text evidence="9">The sequence shown here is derived from an EMBL/GenBank/DDBJ whole genome shotgun (WGS) entry which is preliminary data.</text>
</comment>
<organism evidence="9 10">
    <name type="scientific">Trypanosoma equiperdum</name>
    <dbReference type="NCBI Taxonomy" id="5694"/>
    <lineage>
        <taxon>Eukaryota</taxon>
        <taxon>Discoba</taxon>
        <taxon>Euglenozoa</taxon>
        <taxon>Kinetoplastea</taxon>
        <taxon>Metakinetoplastina</taxon>
        <taxon>Trypanosomatida</taxon>
        <taxon>Trypanosomatidae</taxon>
        <taxon>Trypanosoma</taxon>
    </lineage>
</organism>
<name>A0A1G4IH13_TRYEQ</name>
<protein>
    <submittedName>
        <fullName evidence="9">EamA-like transporter family, putative</fullName>
    </submittedName>
</protein>
<feature type="transmembrane region" description="Helical" evidence="8">
    <location>
        <begin position="170"/>
        <end position="189"/>
    </location>
</feature>
<gene>
    <name evidence="9" type="ORF">TEOVI_000329300</name>
</gene>
<comment type="similarity">
    <text evidence="2">Belongs to the SLC35F solute transporter family.</text>
</comment>
<evidence type="ECO:0000256" key="2">
    <source>
        <dbReference type="ARBA" id="ARBA00007863"/>
    </source>
</evidence>
<feature type="transmembrane region" description="Helical" evidence="8">
    <location>
        <begin position="251"/>
        <end position="271"/>
    </location>
</feature>
<evidence type="ECO:0000313" key="10">
    <source>
        <dbReference type="Proteomes" id="UP000195570"/>
    </source>
</evidence>
<keyword evidence="5 8" id="KW-1133">Transmembrane helix</keyword>
<feature type="region of interest" description="Disordered" evidence="7">
    <location>
        <begin position="1"/>
        <end position="32"/>
    </location>
</feature>
<evidence type="ECO:0000256" key="5">
    <source>
        <dbReference type="ARBA" id="ARBA00022989"/>
    </source>
</evidence>
<evidence type="ECO:0000256" key="6">
    <source>
        <dbReference type="ARBA" id="ARBA00023136"/>
    </source>
</evidence>
<feature type="transmembrane region" description="Helical" evidence="8">
    <location>
        <begin position="283"/>
        <end position="307"/>
    </location>
</feature>
<evidence type="ECO:0000256" key="3">
    <source>
        <dbReference type="ARBA" id="ARBA00022448"/>
    </source>
</evidence>
<feature type="transmembrane region" description="Helical" evidence="8">
    <location>
        <begin position="313"/>
        <end position="330"/>
    </location>
</feature>
<sequence length="417" mass="46588">MTSLDTPAKIDGQRDHGPDHTGPVGTDVREHVNDDQRKGCQCTIGSYALGVVMIICVAVIWTYASVLIQYIFSSQEYDKPFFMTYFNTNAFTVNNFGFLILSSWRRLPWRNEERSSPLVIYDDSLKETFTPNDGPVEGSDIEGKVIHSKQNRKTDVGRQQPYSKFRLLKCAAYFCPIWFLANSSFNLAISKTSVASVTVLSTTSGVWTFIISLIFFEQGFTWPCVLAIACTVTGALMVGLSDLKNTENDTISGDFCALMSAICYAVYTSVIKWQVPDDDRYSILMLFGFVGALNTLLFWPFVVIWHYTGFEPFSLPNFTQFGLLAANALVGTNLSEVLWARAVLLTSPVVATLGLTLTTPLAMTSDIFIKKKSFSALYIVGAVFLTMGFVLINLDWKLIKLCSQLSGRNDKRNTQRR</sequence>
<dbReference type="SUPFAM" id="SSF103481">
    <property type="entry name" value="Multidrug resistance efflux transporter EmrE"/>
    <property type="match status" value="1"/>
</dbReference>
<dbReference type="GO" id="GO:0022857">
    <property type="term" value="F:transmembrane transporter activity"/>
    <property type="evidence" value="ECO:0007669"/>
    <property type="project" value="InterPro"/>
</dbReference>